<comment type="caution">
    <text evidence="1">The sequence shown here is derived from an EMBL/GenBank/DDBJ whole genome shotgun (WGS) entry which is preliminary data.</text>
</comment>
<dbReference type="eggNOG" id="ENOG5032YC1">
    <property type="taxonomic scope" value="Bacteria"/>
</dbReference>
<sequence length="320" mass="35932">MIKFKKYSKMLILFLLLFTIVIGNIQSSFATTKVDVEKINSAYDITIDVSSKINLYGDNDEVIAYFYKLEDGGYIIIDLKTNDFIEYSTESDNLFITDTSAKYYYGGALNYFEEVSANSIREVATKEVFSKKIATIQRNSEKVYMDILQTKTLPAGNFSNKLAYTPRTYDTNDRDNCGSTAAAILLAYYYDHINNIYVDKSLITSNGVSLTNKMISYIEPNGGGSTYTTVVNGLNKYLGSRGLSKTSKRLNLREGAEKIYNEHRPVIGGVTKHPTYKEHWVVAYGFTISNLLIKSYTVNNGWGQNGIVINSQYLDGAVCI</sequence>
<dbReference type="AlphaFoldDB" id="E7GB52"/>
<dbReference type="Gene3D" id="3.90.70.10">
    <property type="entry name" value="Cysteine proteinases"/>
    <property type="match status" value="1"/>
</dbReference>
<reference evidence="1 2" key="1">
    <citation type="submission" date="2010-12" db="EMBL/GenBank/DDBJ databases">
        <title>The Genome Sequence of Coprobacillus sp. strain 29_1.</title>
        <authorList>
            <consortium name="The Broad Institute Genome Sequencing Platform"/>
            <person name="Earl A."/>
            <person name="Ward D."/>
            <person name="Feldgarden M."/>
            <person name="Gevers D."/>
            <person name="Daigneault M."/>
            <person name="Sibley C.D."/>
            <person name="White A."/>
            <person name="Strauss J."/>
            <person name="Allen-Vercoe E."/>
            <person name="Young S.K."/>
            <person name="Zeng Q."/>
            <person name="Gargeya S."/>
            <person name="Fitzgerald M."/>
            <person name="Haas B."/>
            <person name="Abouelleil A."/>
            <person name="Alvarado L."/>
            <person name="Arachchi H.M."/>
            <person name="Berlin A."/>
            <person name="Brown A."/>
            <person name="Chapman S.B."/>
            <person name="Chen Z."/>
            <person name="Dunbar C."/>
            <person name="Freedman E."/>
            <person name="Gearin G."/>
            <person name="Gellesch M."/>
            <person name="Goldberg J."/>
            <person name="Griggs A."/>
            <person name="Gujja S."/>
            <person name="Heilman E."/>
            <person name="Heiman D."/>
            <person name="Howarth C."/>
            <person name="Larson L."/>
            <person name="Lui A."/>
            <person name="MacDonald P.J.P."/>
            <person name="Mehta T."/>
            <person name="Montmayeur A."/>
            <person name="Murphy C."/>
            <person name="Neiman D."/>
            <person name="Pearson M."/>
            <person name="Priest M."/>
            <person name="Roberts A."/>
            <person name="Saif S."/>
            <person name="Shea T."/>
            <person name="Shenoy N."/>
            <person name="Sisk P."/>
            <person name="Stolte C."/>
            <person name="Sykes S."/>
            <person name="White J."/>
            <person name="Yandava C."/>
            <person name="Nusbaum C."/>
            <person name="Birren B."/>
        </authorList>
    </citation>
    <scope>NUCLEOTIDE SEQUENCE [LARGE SCALE GENOMIC DNA]</scope>
    <source>
        <strain evidence="1 2">29_1</strain>
    </source>
</reference>
<evidence type="ECO:0008006" key="3">
    <source>
        <dbReference type="Google" id="ProtNLM"/>
    </source>
</evidence>
<dbReference type="Proteomes" id="UP000003157">
    <property type="component" value="Unassembled WGS sequence"/>
</dbReference>
<dbReference type="STRING" id="100884.GCA_000269565_02091"/>
<evidence type="ECO:0000313" key="1">
    <source>
        <dbReference type="EMBL" id="EFW04868.1"/>
    </source>
</evidence>
<dbReference type="GeneID" id="78229933"/>
<dbReference type="EMBL" id="ADKX01000033">
    <property type="protein sequence ID" value="EFW04868.1"/>
    <property type="molecule type" value="Genomic_DNA"/>
</dbReference>
<evidence type="ECO:0000313" key="2">
    <source>
        <dbReference type="Proteomes" id="UP000003157"/>
    </source>
</evidence>
<accession>E7GB52</accession>
<protein>
    <recommendedName>
        <fullName evidence="3">Peptidase C39-like domain-containing protein</fullName>
    </recommendedName>
</protein>
<keyword evidence="2" id="KW-1185">Reference proteome</keyword>
<proteinExistence type="predicted"/>
<dbReference type="OrthoDB" id="2155895at2"/>
<dbReference type="RefSeq" id="WP_008789093.1">
    <property type="nucleotide sequence ID" value="NZ_AKCB01000001.1"/>
</dbReference>
<dbReference type="HOGENOM" id="CLU_847120_0_0_9"/>
<name>E7GB52_9FIRM</name>
<gene>
    <name evidence="1" type="ORF">HMPREF9488_01992</name>
</gene>
<organism evidence="1 2">
    <name type="scientific">Coprobacillus cateniformis</name>
    <dbReference type="NCBI Taxonomy" id="100884"/>
    <lineage>
        <taxon>Bacteria</taxon>
        <taxon>Bacillati</taxon>
        <taxon>Bacillota</taxon>
        <taxon>Erysipelotrichia</taxon>
        <taxon>Erysipelotrichales</taxon>
        <taxon>Coprobacillaceae</taxon>
        <taxon>Coprobacillus</taxon>
    </lineage>
</organism>